<dbReference type="InterPro" id="IPR024011">
    <property type="entry name" value="Biosynth_lucif-like_mOase_dom"/>
</dbReference>
<organism evidence="2 3">
    <name type="scientific">Paenibacillus roseus</name>
    <dbReference type="NCBI Taxonomy" id="2798579"/>
    <lineage>
        <taxon>Bacteria</taxon>
        <taxon>Bacillati</taxon>
        <taxon>Bacillota</taxon>
        <taxon>Bacilli</taxon>
        <taxon>Bacillales</taxon>
        <taxon>Paenibacillaceae</taxon>
        <taxon>Paenibacillus</taxon>
    </lineage>
</organism>
<accession>A0A934MP01</accession>
<dbReference type="Pfam" id="PF00296">
    <property type="entry name" value="Bac_luciferase"/>
    <property type="match status" value="1"/>
</dbReference>
<evidence type="ECO:0000259" key="1">
    <source>
        <dbReference type="Pfam" id="PF00296"/>
    </source>
</evidence>
<evidence type="ECO:0000313" key="2">
    <source>
        <dbReference type="EMBL" id="MBJ6360368.1"/>
    </source>
</evidence>
<dbReference type="PANTHER" id="PTHR30137:SF6">
    <property type="entry name" value="LUCIFERASE-LIKE MONOOXYGENASE"/>
    <property type="match status" value="1"/>
</dbReference>
<feature type="domain" description="Luciferase-like" evidence="1">
    <location>
        <begin position="56"/>
        <end position="369"/>
    </location>
</feature>
<dbReference type="InterPro" id="IPR011251">
    <property type="entry name" value="Luciferase-like_dom"/>
</dbReference>
<dbReference type="EMBL" id="JAELUP010000007">
    <property type="protein sequence ID" value="MBJ6360368.1"/>
    <property type="molecule type" value="Genomic_DNA"/>
</dbReference>
<name>A0A934MP01_9BACL</name>
<dbReference type="InterPro" id="IPR050766">
    <property type="entry name" value="Bact_Lucif_Oxidored"/>
</dbReference>
<dbReference type="PANTHER" id="PTHR30137">
    <property type="entry name" value="LUCIFERASE-LIKE MONOOXYGENASE"/>
    <property type="match status" value="1"/>
</dbReference>
<dbReference type="GO" id="GO:0005829">
    <property type="term" value="C:cytosol"/>
    <property type="evidence" value="ECO:0007669"/>
    <property type="project" value="TreeGrafter"/>
</dbReference>
<reference evidence="2" key="1">
    <citation type="submission" date="2020-12" db="EMBL/GenBank/DDBJ databases">
        <authorList>
            <person name="Huq M.A."/>
        </authorList>
    </citation>
    <scope>NUCLEOTIDE SEQUENCE</scope>
    <source>
        <strain evidence="2">MAHUQ-46</strain>
    </source>
</reference>
<dbReference type="AlphaFoldDB" id="A0A934MP01"/>
<proteinExistence type="predicted"/>
<dbReference type="Proteomes" id="UP000640274">
    <property type="component" value="Unassembled WGS sequence"/>
</dbReference>
<dbReference type="SUPFAM" id="SSF51679">
    <property type="entry name" value="Bacterial luciferase-like"/>
    <property type="match status" value="1"/>
</dbReference>
<gene>
    <name evidence="2" type="ORF">JFN88_03405</name>
</gene>
<dbReference type="Gene3D" id="3.20.20.30">
    <property type="entry name" value="Luciferase-like domain"/>
    <property type="match status" value="1"/>
</dbReference>
<protein>
    <submittedName>
        <fullName evidence="2">LLM class flavin-dependent oxidoreductase</fullName>
    </submittedName>
</protein>
<evidence type="ECO:0000313" key="3">
    <source>
        <dbReference type="Proteomes" id="UP000640274"/>
    </source>
</evidence>
<dbReference type="NCBIfam" id="TIGR04020">
    <property type="entry name" value="seco_metab_LLM"/>
    <property type="match status" value="1"/>
</dbReference>
<comment type="caution">
    <text evidence="2">The sequence shown here is derived from an EMBL/GenBank/DDBJ whole genome shotgun (WGS) entry which is preliminary data.</text>
</comment>
<keyword evidence="3" id="KW-1185">Reference proteome</keyword>
<dbReference type="GO" id="GO:0016705">
    <property type="term" value="F:oxidoreductase activity, acting on paired donors, with incorporation or reduction of molecular oxygen"/>
    <property type="evidence" value="ECO:0007669"/>
    <property type="project" value="InterPro"/>
</dbReference>
<dbReference type="RefSeq" id="WP_199017893.1">
    <property type="nucleotide sequence ID" value="NZ_JAELUP010000007.1"/>
</dbReference>
<sequence>MNDLEKKLAALSPEQRVLLEKRLKQKGGAAADTIAKNQGTVGISESLKKKGMKFSLIFFSGDGSTDSVDKYRLLMESVKFGDRNGFQAVWTPERHFQAVGGLYPNPSILSAALATITDRIQLRAGSVVLPLHHPLRVAEEWSVVDNLSRGRAAISIATGWHPADFILNPGNYDNRKEVMFEHLELIQKLWRGESVPYKDISGQEVEVNILPKPVQPELPVFLTASGSPATWSKAGEMGFHVLCSLATHSLDMLKDRIQLYREKRKEYGHDPDSGVVSVMLHTYVGEDDNEVKEMVRAPLRDYLNTFLGQYETLNPFQDDNSQVRDVLDNSRDSLITFAFEKYFQISSLMGSKPKCAAMIERLHKLGVDEVSCLLDFGLEFDQVMEGLKHLNQLREMFVPAQEEVSV</sequence>
<dbReference type="InterPro" id="IPR036661">
    <property type="entry name" value="Luciferase-like_sf"/>
</dbReference>